<evidence type="ECO:0000313" key="5">
    <source>
        <dbReference type="EMBL" id="ARP19269.1"/>
    </source>
</evidence>
<proteinExistence type="inferred from homology"/>
<name>A0A1W6TEG5_VIBAL</name>
<dbReference type="NCBIfam" id="NF041079">
    <property type="entry name" value="CBASS_lipase"/>
    <property type="match status" value="1"/>
</dbReference>
<dbReference type="Gene3D" id="3.40.1090.10">
    <property type="entry name" value="Cytosolic phospholipase A2 catalytic domain"/>
    <property type="match status" value="1"/>
</dbReference>
<feature type="short sequence motif" description="GXGXXG" evidence="3">
    <location>
        <begin position="18"/>
        <end position="23"/>
    </location>
</feature>
<dbReference type="GO" id="GO:0016042">
    <property type="term" value="P:lipid catabolic process"/>
    <property type="evidence" value="ECO:0007669"/>
    <property type="project" value="UniProtKB-UniRule"/>
</dbReference>
<feature type="short sequence motif" description="DGA/G" evidence="3">
    <location>
        <begin position="195"/>
        <end position="197"/>
    </location>
</feature>
<dbReference type="Pfam" id="PF01734">
    <property type="entry name" value="Patatin"/>
    <property type="match status" value="1"/>
</dbReference>
<gene>
    <name evidence="5" type="primary">cotR</name>
    <name evidence="5" type="ORF">K05K4_24450</name>
</gene>
<feature type="domain" description="PNPLA" evidence="4">
    <location>
        <begin position="14"/>
        <end position="208"/>
    </location>
</feature>
<dbReference type="PANTHER" id="PTHR32176:SF92">
    <property type="entry name" value="XYLOSE ISOMERASE"/>
    <property type="match status" value="1"/>
</dbReference>
<keyword evidence="3 5" id="KW-0378">Hydrolase</keyword>
<dbReference type="InterPro" id="IPR002641">
    <property type="entry name" value="PNPLA_dom"/>
</dbReference>
<organism evidence="5">
    <name type="scientific">Vibrio alginolyticus</name>
    <dbReference type="NCBI Taxonomy" id="663"/>
    <lineage>
        <taxon>Bacteria</taxon>
        <taxon>Pseudomonadati</taxon>
        <taxon>Pseudomonadota</taxon>
        <taxon>Gammaproteobacteria</taxon>
        <taxon>Vibrionales</taxon>
        <taxon>Vibrionaceae</taxon>
        <taxon>Vibrio</taxon>
    </lineage>
</organism>
<feature type="short sequence motif" description="GXSXG" evidence="3">
    <location>
        <begin position="57"/>
        <end position="61"/>
    </location>
</feature>
<sequence length="364" mass="40204">MRDNLLPSNAIRVLSLNGGGVRGLFTISVLAELERILEESSSEKTIKIGDYFDLITGTSIGGLLALGLAEGKSARELKDVFYSKGDKIFPQYKWFNNPLKKIKKAFGATYKTEPLKEAIIEMIGEKTTFNDLNRRVMIPTVNLSTGRPQFFKTPHNPHFTRDGPLKLVDAALATSAAPTYFEPYFCEDLKAYFADGGLVANNPSFVGLHEVFGDMKTDFPDASYSDIHVLNVGTMGEEYALSPKILRAKKGYLGMWGLGERLVLTTMTANQILHQFMLARELSVHGVVGNYINLDSRVPNEAAGDITLDNSSIEALDNLASRGQQLANEEFARDKRLEFIFSRPAEPFKSKVTSDTSNEKGSLA</sequence>
<evidence type="ECO:0000256" key="2">
    <source>
        <dbReference type="ARBA" id="ARBA00023098"/>
    </source>
</evidence>
<dbReference type="RefSeq" id="WP_086046991.1">
    <property type="nucleotide sequence ID" value="NZ_CP017889.1"/>
</dbReference>
<dbReference type="AlphaFoldDB" id="A0A1W6TEG5"/>
<evidence type="ECO:0000256" key="3">
    <source>
        <dbReference type="PROSITE-ProRule" id="PRU01161"/>
    </source>
</evidence>
<dbReference type="EMBL" id="CP017902">
    <property type="protein sequence ID" value="ARP19269.1"/>
    <property type="molecule type" value="Genomic_DNA"/>
</dbReference>
<keyword evidence="3" id="KW-0442">Lipid degradation</keyword>
<dbReference type="CDD" id="cd07199">
    <property type="entry name" value="Pat17_PNPLA8_PNPLA9_like"/>
    <property type="match status" value="1"/>
</dbReference>
<dbReference type="SUPFAM" id="SSF52151">
    <property type="entry name" value="FabD/lysophospholipase-like"/>
    <property type="match status" value="1"/>
</dbReference>
<comment type="similarity">
    <text evidence="1">Belongs to the patatin family.</text>
</comment>
<dbReference type="EC" id="3.1.1.-" evidence="5"/>
<reference evidence="5" key="1">
    <citation type="submission" date="2016-10" db="EMBL/GenBank/DDBJ databases">
        <title>The High Quality Genome of Vibrio alginolyticus K01M1.</title>
        <authorList>
            <person name="Wendling C."/>
            <person name="Chibani C.M."/>
            <person name="Hertel R."/>
            <person name="Sproer C."/>
            <person name="Bunk B."/>
            <person name="Overmann J."/>
            <person name="Roth O."/>
            <person name="Liesegang H."/>
        </authorList>
    </citation>
    <scope>NUCLEOTIDE SEQUENCE</scope>
    <source>
        <strain evidence="5">K05K4</strain>
    </source>
</reference>
<dbReference type="PROSITE" id="PS51635">
    <property type="entry name" value="PNPLA"/>
    <property type="match status" value="1"/>
</dbReference>
<feature type="active site" description="Proton acceptor" evidence="3">
    <location>
        <position position="195"/>
    </location>
</feature>
<evidence type="ECO:0000259" key="4">
    <source>
        <dbReference type="PROSITE" id="PS51635"/>
    </source>
</evidence>
<keyword evidence="2 3" id="KW-0443">Lipid metabolism</keyword>
<protein>
    <submittedName>
        <fullName evidence="5">Putative sporulation hydrolase CotR</fullName>
        <ecNumber evidence="5">3.1.1.-</ecNumber>
    </submittedName>
</protein>
<feature type="active site" description="Nucleophile" evidence="3">
    <location>
        <position position="59"/>
    </location>
</feature>
<dbReference type="PANTHER" id="PTHR32176">
    <property type="entry name" value="XYLOSE ISOMERASE"/>
    <property type="match status" value="1"/>
</dbReference>
<dbReference type="GO" id="GO:0016787">
    <property type="term" value="F:hydrolase activity"/>
    <property type="evidence" value="ECO:0007669"/>
    <property type="project" value="UniProtKB-UniRule"/>
</dbReference>
<evidence type="ECO:0000256" key="1">
    <source>
        <dbReference type="ARBA" id="ARBA00010240"/>
    </source>
</evidence>
<accession>A0A1W6TEG5</accession>
<dbReference type="InterPro" id="IPR016035">
    <property type="entry name" value="Acyl_Trfase/lysoPLipase"/>
</dbReference>